<evidence type="ECO:0000256" key="1">
    <source>
        <dbReference type="SAM" id="Phobius"/>
    </source>
</evidence>
<name>E4XMG6_OIKDI</name>
<proteinExistence type="predicted"/>
<keyword evidence="1" id="KW-0812">Transmembrane</keyword>
<sequence>MIFPNSSLGSDEMNEGSSLEVDLGTKVEQNVSLSPWNHQTEYQDIDTDVDNRMTVRILLPVFLFFLLSFFVALVAAIYRLVYTMIIKFRLTQRFRRSARHNFRSDGNSAPPYPFMEEPPSYISLFPASYSQPGVIANMATAQMSHDVDGRPDCCSPLPPAEIQTHPHLPVIPANLARNDHVIKVKEESQRAERKRTYTF</sequence>
<evidence type="ECO:0000313" key="3">
    <source>
        <dbReference type="Proteomes" id="UP000001307"/>
    </source>
</evidence>
<keyword evidence="1" id="KW-0472">Membrane</keyword>
<accession>E4XMG6</accession>
<organism evidence="2">
    <name type="scientific">Oikopleura dioica</name>
    <name type="common">Tunicate</name>
    <dbReference type="NCBI Taxonomy" id="34765"/>
    <lineage>
        <taxon>Eukaryota</taxon>
        <taxon>Metazoa</taxon>
        <taxon>Chordata</taxon>
        <taxon>Tunicata</taxon>
        <taxon>Appendicularia</taxon>
        <taxon>Copelata</taxon>
        <taxon>Oikopleuridae</taxon>
        <taxon>Oikopleura</taxon>
    </lineage>
</organism>
<feature type="transmembrane region" description="Helical" evidence="1">
    <location>
        <begin position="57"/>
        <end position="81"/>
    </location>
</feature>
<reference evidence="2" key="1">
    <citation type="journal article" date="2010" name="Science">
        <title>Plasticity of animal genome architecture unmasked by rapid evolution of a pelagic tunicate.</title>
        <authorList>
            <person name="Denoeud F."/>
            <person name="Henriet S."/>
            <person name="Mungpakdee S."/>
            <person name="Aury J.M."/>
            <person name="Da Silva C."/>
            <person name="Brinkmann H."/>
            <person name="Mikhaleva J."/>
            <person name="Olsen L.C."/>
            <person name="Jubin C."/>
            <person name="Canestro C."/>
            <person name="Bouquet J.M."/>
            <person name="Danks G."/>
            <person name="Poulain J."/>
            <person name="Campsteijn C."/>
            <person name="Adamski M."/>
            <person name="Cross I."/>
            <person name="Yadetie F."/>
            <person name="Muffato M."/>
            <person name="Louis A."/>
            <person name="Butcher S."/>
            <person name="Tsagkogeorga G."/>
            <person name="Konrad A."/>
            <person name="Singh S."/>
            <person name="Jensen M.F."/>
            <person name="Cong E.H."/>
            <person name="Eikeseth-Otteraa H."/>
            <person name="Noel B."/>
            <person name="Anthouard V."/>
            <person name="Porcel B.M."/>
            <person name="Kachouri-Lafond R."/>
            <person name="Nishino A."/>
            <person name="Ugolini M."/>
            <person name="Chourrout P."/>
            <person name="Nishida H."/>
            <person name="Aasland R."/>
            <person name="Huzurbazar S."/>
            <person name="Westhof E."/>
            <person name="Delsuc F."/>
            <person name="Lehrach H."/>
            <person name="Reinhardt R."/>
            <person name="Weissenbach J."/>
            <person name="Roy S.W."/>
            <person name="Artiguenave F."/>
            <person name="Postlethwait J.H."/>
            <person name="Manak J.R."/>
            <person name="Thompson E.M."/>
            <person name="Jaillon O."/>
            <person name="Du Pasquier L."/>
            <person name="Boudinot P."/>
            <person name="Liberles D.A."/>
            <person name="Volff J.N."/>
            <person name="Philippe H."/>
            <person name="Lenhard B."/>
            <person name="Roest Crollius H."/>
            <person name="Wincker P."/>
            <person name="Chourrout D."/>
        </authorList>
    </citation>
    <scope>NUCLEOTIDE SEQUENCE [LARGE SCALE GENOMIC DNA]</scope>
</reference>
<dbReference type="EMBL" id="FN653077">
    <property type="protein sequence ID" value="CBY11173.1"/>
    <property type="molecule type" value="Genomic_DNA"/>
</dbReference>
<dbReference type="Proteomes" id="UP000001307">
    <property type="component" value="Unassembled WGS sequence"/>
</dbReference>
<protein>
    <submittedName>
        <fullName evidence="2">Uncharacterized protein</fullName>
    </submittedName>
</protein>
<keyword evidence="3" id="KW-1185">Reference proteome</keyword>
<dbReference type="InParanoid" id="E4XMG6"/>
<dbReference type="OrthoDB" id="10495487at2759"/>
<evidence type="ECO:0000313" key="2">
    <source>
        <dbReference type="EMBL" id="CBY11173.1"/>
    </source>
</evidence>
<dbReference type="AlphaFoldDB" id="E4XMG6"/>
<gene>
    <name evidence="2" type="ORF">GSOID_T00015358001</name>
</gene>
<keyword evidence="1" id="KW-1133">Transmembrane helix</keyword>